<dbReference type="PANTHER" id="PTHR21039">
    <property type="entry name" value="HISTIDINOL PHOSPHATASE-RELATED"/>
    <property type="match status" value="1"/>
</dbReference>
<evidence type="ECO:0000313" key="10">
    <source>
        <dbReference type="EMBL" id="TLD01379.1"/>
    </source>
</evidence>
<comment type="similarity">
    <text evidence="2 8">Belongs to the PHP hydrolase family. HisK subfamily.</text>
</comment>
<dbReference type="NCBIfam" id="TIGR01856">
    <property type="entry name" value="hisJ_fam"/>
    <property type="match status" value="1"/>
</dbReference>
<accession>A0A4U8Q9V6</accession>
<reference evidence="10 11" key="1">
    <citation type="journal article" date="2019" name="Anaerobe">
        <title>Detection of Robinsoniella peoriensis in multiple bone samples of a trauma patient.</title>
        <authorList>
            <person name="Schrottner P."/>
            <person name="Hartwich K."/>
            <person name="Bunk B."/>
            <person name="Schober I."/>
            <person name="Helbig S."/>
            <person name="Rudolph W.W."/>
            <person name="Gunzer F."/>
        </authorList>
    </citation>
    <scope>NUCLEOTIDE SEQUENCE [LARGE SCALE GENOMIC DNA]</scope>
    <source>
        <strain evidence="10 11">DSM 106044</strain>
    </source>
</reference>
<evidence type="ECO:0000256" key="1">
    <source>
        <dbReference type="ARBA" id="ARBA00004970"/>
    </source>
</evidence>
<dbReference type="RefSeq" id="WP_138002307.1">
    <property type="nucleotide sequence ID" value="NZ_CAUSDN010000151.1"/>
</dbReference>
<evidence type="ECO:0000259" key="9">
    <source>
        <dbReference type="Pfam" id="PF02811"/>
    </source>
</evidence>
<dbReference type="InterPro" id="IPR004013">
    <property type="entry name" value="PHP_dom"/>
</dbReference>
<feature type="domain" description="PHP" evidence="9">
    <location>
        <begin position="4"/>
        <end position="194"/>
    </location>
</feature>
<evidence type="ECO:0000256" key="4">
    <source>
        <dbReference type="ARBA" id="ARBA00022605"/>
    </source>
</evidence>
<comment type="pathway">
    <text evidence="1 8">Amino-acid biosynthesis; L-histidine biosynthesis; L-histidine from 5-phospho-alpha-D-ribose 1-diphosphate: step 8/9.</text>
</comment>
<evidence type="ECO:0000256" key="3">
    <source>
        <dbReference type="ARBA" id="ARBA00013085"/>
    </source>
</evidence>
<gene>
    <name evidence="10" type="primary">hisK</name>
    <name evidence="10" type="ORF">DSM106044_01762</name>
</gene>
<evidence type="ECO:0000256" key="5">
    <source>
        <dbReference type="ARBA" id="ARBA00022801"/>
    </source>
</evidence>
<dbReference type="GO" id="GO:0005737">
    <property type="term" value="C:cytoplasm"/>
    <property type="evidence" value="ECO:0007669"/>
    <property type="project" value="TreeGrafter"/>
</dbReference>
<evidence type="ECO:0000256" key="2">
    <source>
        <dbReference type="ARBA" id="ARBA00009152"/>
    </source>
</evidence>
<evidence type="ECO:0000256" key="6">
    <source>
        <dbReference type="ARBA" id="ARBA00023102"/>
    </source>
</evidence>
<keyword evidence="11" id="KW-1185">Reference proteome</keyword>
<evidence type="ECO:0000256" key="8">
    <source>
        <dbReference type="RuleBase" id="RU366003"/>
    </source>
</evidence>
<keyword evidence="4 8" id="KW-0028">Amino-acid biosynthesis</keyword>
<dbReference type="GO" id="GO:0000105">
    <property type="term" value="P:L-histidine biosynthetic process"/>
    <property type="evidence" value="ECO:0007669"/>
    <property type="project" value="UniProtKB-UniRule"/>
</dbReference>
<evidence type="ECO:0000256" key="7">
    <source>
        <dbReference type="ARBA" id="ARBA00049158"/>
    </source>
</evidence>
<proteinExistence type="inferred from homology"/>
<keyword evidence="5 8" id="KW-0378">Hydrolase</keyword>
<dbReference type="SUPFAM" id="SSF89550">
    <property type="entry name" value="PHP domain-like"/>
    <property type="match status" value="1"/>
</dbReference>
<name>A0A4U8Q9V6_9FIRM</name>
<comment type="catalytic activity">
    <reaction evidence="7 8">
        <text>L-histidinol phosphate + H2O = L-histidinol + phosphate</text>
        <dbReference type="Rhea" id="RHEA:14465"/>
        <dbReference type="ChEBI" id="CHEBI:15377"/>
        <dbReference type="ChEBI" id="CHEBI:43474"/>
        <dbReference type="ChEBI" id="CHEBI:57699"/>
        <dbReference type="ChEBI" id="CHEBI:57980"/>
        <dbReference type="EC" id="3.1.3.15"/>
    </reaction>
</comment>
<evidence type="ECO:0000313" key="11">
    <source>
        <dbReference type="Proteomes" id="UP000306509"/>
    </source>
</evidence>
<dbReference type="EMBL" id="QGQD01000040">
    <property type="protein sequence ID" value="TLD01379.1"/>
    <property type="molecule type" value="Genomic_DNA"/>
</dbReference>
<dbReference type="InterPro" id="IPR016195">
    <property type="entry name" value="Pol/histidinol_Pase-like"/>
</dbReference>
<comment type="caution">
    <text evidence="10">The sequence shown here is derived from an EMBL/GenBank/DDBJ whole genome shotgun (WGS) entry which is preliminary data.</text>
</comment>
<protein>
    <recommendedName>
        <fullName evidence="3 8">Histidinol-phosphatase</fullName>
        <shortName evidence="8">HolPase</shortName>
        <ecNumber evidence="3 8">3.1.3.15</ecNumber>
    </recommendedName>
</protein>
<dbReference type="AlphaFoldDB" id="A0A4U8Q9V6"/>
<dbReference type="STRING" id="180332.GCA_000797495_03677"/>
<dbReference type="InterPro" id="IPR010140">
    <property type="entry name" value="Histidinol_P_phosphatase_HisJ"/>
</dbReference>
<dbReference type="GO" id="GO:0004401">
    <property type="term" value="F:histidinol-phosphatase activity"/>
    <property type="evidence" value="ECO:0007669"/>
    <property type="project" value="UniProtKB-UniRule"/>
</dbReference>
<dbReference type="Pfam" id="PF02811">
    <property type="entry name" value="PHP"/>
    <property type="match status" value="1"/>
</dbReference>
<organism evidence="10 11">
    <name type="scientific">Robinsoniella peoriensis</name>
    <dbReference type="NCBI Taxonomy" id="180332"/>
    <lineage>
        <taxon>Bacteria</taxon>
        <taxon>Bacillati</taxon>
        <taxon>Bacillota</taxon>
        <taxon>Clostridia</taxon>
        <taxon>Lachnospirales</taxon>
        <taxon>Lachnospiraceae</taxon>
        <taxon>Robinsoniella</taxon>
    </lineage>
</organism>
<sequence length="269" mass="31621">MKSDYHLHTWHSADSETPMRSMIEEGIRIGLKTMCFTEHMDYDTPKEMGDFELNTEAYFNEYRCLKEEYQDKMELLFGVELGLQAHLAEKHEAYVQKYPFDFIIGSSHVVRGCDPYYPSFFEGRTEESCYLEYFESIEKNIRAFSDFDSYGHLDYVVRYGPNKNRDYSYEKYREILDGILRLLIEKGIALEVNSGGIKYGLGEPNPSVDVIRAYRKLGGELITLGSDAHTPEYLAYEFKKLRQILEECGFTRYTEFRKRKPEFVELTNI</sequence>
<keyword evidence="6 8" id="KW-0368">Histidine biosynthesis</keyword>
<dbReference type="Proteomes" id="UP000306509">
    <property type="component" value="Unassembled WGS sequence"/>
</dbReference>
<dbReference type="Gene3D" id="3.20.20.140">
    <property type="entry name" value="Metal-dependent hydrolases"/>
    <property type="match status" value="1"/>
</dbReference>
<dbReference type="EC" id="3.1.3.15" evidence="3 8"/>
<dbReference type="UniPathway" id="UPA00031">
    <property type="reaction ID" value="UER00013"/>
</dbReference>
<dbReference type="PANTHER" id="PTHR21039:SF0">
    <property type="entry name" value="HISTIDINOL-PHOSPHATASE"/>
    <property type="match status" value="1"/>
</dbReference>